<sequence length="222" mass="24906">MPCQVNLLRPAHFTPNLKTPTMKTTTACTSVPVNSSDFPMLSHENETMDATQSTLSSESSTGPRVHDTLRACLYQRCTPLMLAVLVRFQRLQESPRSGLSYPVKIKKTARSWSQQVARLIRKRNPALTVREKPRFTTRDGVRLKPALLIESDDQVIMIDLAIVWDANEGVLKHKAGEKGAKYRVLKDLSDRQKAFSLCGMVFGARSMVCRETVELGLALRFS</sequence>
<proteinExistence type="predicted"/>
<gene>
    <name evidence="1" type="ORF">HPB51_011005</name>
</gene>
<comment type="caution">
    <text evidence="1">The sequence shown here is derived from an EMBL/GenBank/DDBJ whole genome shotgun (WGS) entry which is preliminary data.</text>
</comment>
<dbReference type="Proteomes" id="UP000821866">
    <property type="component" value="Chromosome 11"/>
</dbReference>
<reference evidence="1" key="2">
    <citation type="submission" date="2021-09" db="EMBL/GenBank/DDBJ databases">
        <authorList>
            <person name="Jia N."/>
            <person name="Wang J."/>
            <person name="Shi W."/>
            <person name="Du L."/>
            <person name="Sun Y."/>
            <person name="Zhan W."/>
            <person name="Jiang J."/>
            <person name="Wang Q."/>
            <person name="Zhang B."/>
            <person name="Ji P."/>
            <person name="Sakyi L.B."/>
            <person name="Cui X."/>
            <person name="Yuan T."/>
            <person name="Jiang B."/>
            <person name="Yang W."/>
            <person name="Lam T.T.-Y."/>
            <person name="Chang Q."/>
            <person name="Ding S."/>
            <person name="Wang X."/>
            <person name="Zhu J."/>
            <person name="Ruan X."/>
            <person name="Zhao L."/>
            <person name="Wei J."/>
            <person name="Que T."/>
            <person name="Du C."/>
            <person name="Cheng J."/>
            <person name="Dai P."/>
            <person name="Han X."/>
            <person name="Huang E."/>
            <person name="Gao Y."/>
            <person name="Liu J."/>
            <person name="Shao H."/>
            <person name="Ye R."/>
            <person name="Li L."/>
            <person name="Wei W."/>
            <person name="Wang X."/>
            <person name="Wang C."/>
            <person name="Huo Q."/>
            <person name="Li W."/>
            <person name="Guo W."/>
            <person name="Chen H."/>
            <person name="Chen S."/>
            <person name="Zhou L."/>
            <person name="Zhou L."/>
            <person name="Ni X."/>
            <person name="Tian J."/>
            <person name="Zhou Y."/>
            <person name="Sheng Y."/>
            <person name="Liu T."/>
            <person name="Pan Y."/>
            <person name="Xia L."/>
            <person name="Li J."/>
            <person name="Zhao F."/>
            <person name="Cao W."/>
        </authorList>
    </citation>
    <scope>NUCLEOTIDE SEQUENCE</scope>
    <source>
        <strain evidence="1">Rmic-2018</strain>
        <tissue evidence="1">Larvae</tissue>
    </source>
</reference>
<protein>
    <submittedName>
        <fullName evidence="1">Uncharacterized protein</fullName>
    </submittedName>
</protein>
<organism evidence="1 2">
    <name type="scientific">Rhipicephalus microplus</name>
    <name type="common">Cattle tick</name>
    <name type="synonym">Boophilus microplus</name>
    <dbReference type="NCBI Taxonomy" id="6941"/>
    <lineage>
        <taxon>Eukaryota</taxon>
        <taxon>Metazoa</taxon>
        <taxon>Ecdysozoa</taxon>
        <taxon>Arthropoda</taxon>
        <taxon>Chelicerata</taxon>
        <taxon>Arachnida</taxon>
        <taxon>Acari</taxon>
        <taxon>Parasitiformes</taxon>
        <taxon>Ixodida</taxon>
        <taxon>Ixodoidea</taxon>
        <taxon>Ixodidae</taxon>
        <taxon>Rhipicephalinae</taxon>
        <taxon>Rhipicephalus</taxon>
        <taxon>Boophilus</taxon>
    </lineage>
</organism>
<evidence type="ECO:0000313" key="2">
    <source>
        <dbReference type="Proteomes" id="UP000821866"/>
    </source>
</evidence>
<dbReference type="AlphaFoldDB" id="A0A9J6EN05"/>
<evidence type="ECO:0000313" key="1">
    <source>
        <dbReference type="EMBL" id="KAH8035907.1"/>
    </source>
</evidence>
<name>A0A9J6EN05_RHIMP</name>
<reference evidence="1" key="1">
    <citation type="journal article" date="2020" name="Cell">
        <title>Large-Scale Comparative Analyses of Tick Genomes Elucidate Their Genetic Diversity and Vector Capacities.</title>
        <authorList>
            <consortium name="Tick Genome and Microbiome Consortium (TIGMIC)"/>
            <person name="Jia N."/>
            <person name="Wang J."/>
            <person name="Shi W."/>
            <person name="Du L."/>
            <person name="Sun Y."/>
            <person name="Zhan W."/>
            <person name="Jiang J.F."/>
            <person name="Wang Q."/>
            <person name="Zhang B."/>
            <person name="Ji P."/>
            <person name="Bell-Sakyi L."/>
            <person name="Cui X.M."/>
            <person name="Yuan T.T."/>
            <person name="Jiang B.G."/>
            <person name="Yang W.F."/>
            <person name="Lam T.T."/>
            <person name="Chang Q.C."/>
            <person name="Ding S.J."/>
            <person name="Wang X.J."/>
            <person name="Zhu J.G."/>
            <person name="Ruan X.D."/>
            <person name="Zhao L."/>
            <person name="Wei J.T."/>
            <person name="Ye R.Z."/>
            <person name="Que T.C."/>
            <person name="Du C.H."/>
            <person name="Zhou Y.H."/>
            <person name="Cheng J.X."/>
            <person name="Dai P.F."/>
            <person name="Guo W.B."/>
            <person name="Han X.H."/>
            <person name="Huang E.J."/>
            <person name="Li L.F."/>
            <person name="Wei W."/>
            <person name="Gao Y.C."/>
            <person name="Liu J.Z."/>
            <person name="Shao H.Z."/>
            <person name="Wang X."/>
            <person name="Wang C.C."/>
            <person name="Yang T.C."/>
            <person name="Huo Q.B."/>
            <person name="Li W."/>
            <person name="Chen H.Y."/>
            <person name="Chen S.E."/>
            <person name="Zhou L.G."/>
            <person name="Ni X.B."/>
            <person name="Tian J.H."/>
            <person name="Sheng Y."/>
            <person name="Liu T."/>
            <person name="Pan Y.S."/>
            <person name="Xia L.Y."/>
            <person name="Li J."/>
            <person name="Zhao F."/>
            <person name="Cao W.C."/>
        </authorList>
    </citation>
    <scope>NUCLEOTIDE SEQUENCE</scope>
    <source>
        <strain evidence="1">Rmic-2018</strain>
    </source>
</reference>
<keyword evidence="2" id="KW-1185">Reference proteome</keyword>
<dbReference type="EMBL" id="JABSTU010000003">
    <property type="protein sequence ID" value="KAH8035907.1"/>
    <property type="molecule type" value="Genomic_DNA"/>
</dbReference>
<accession>A0A9J6EN05</accession>